<evidence type="ECO:0000313" key="7">
    <source>
        <dbReference type="EMBL" id="ABM56312.1"/>
    </source>
</evidence>
<evidence type="ECO:0000256" key="4">
    <source>
        <dbReference type="ARBA" id="ARBA00023136"/>
    </source>
</evidence>
<dbReference type="KEGG" id="vei:Veis_0528"/>
<name>A1WFA5_VEREI</name>
<dbReference type="SUPFAM" id="SSF161098">
    <property type="entry name" value="MetI-like"/>
    <property type="match status" value="1"/>
</dbReference>
<dbReference type="GO" id="GO:0005886">
    <property type="term" value="C:plasma membrane"/>
    <property type="evidence" value="ECO:0007669"/>
    <property type="project" value="UniProtKB-SubCell"/>
</dbReference>
<sequence>MRIKFWLGSAIVGLTVLLGPVAAMFAPQDPRTWQTYPRNLGPSLDHFLGTTALGQDIFWLLSWSVRNSLLLGVTVGALATIIGVAAGLVAGYRGGLSDRVLSFLMDGLIVIPSLPLLILLSALSKGQASMAVLGGMLVLFNWPFPARQVRSVALSLRERDFVSLAWFSGESLLRIVRWQLFPYLRNWAVANFINTILVVIAVESSLAFLGLSNDAIPTLGTMIYWALKYQALFAGRWYWIVPPILAVILIFVGLFLFSNSLTDRLRKHPGAAL</sequence>
<keyword evidence="2 5" id="KW-0812">Transmembrane</keyword>
<keyword evidence="5" id="KW-0813">Transport</keyword>
<keyword evidence="3 5" id="KW-1133">Transmembrane helix</keyword>
<organism evidence="7 8">
    <name type="scientific">Verminephrobacter eiseniae (strain EF01-2)</name>
    <dbReference type="NCBI Taxonomy" id="391735"/>
    <lineage>
        <taxon>Bacteria</taxon>
        <taxon>Pseudomonadati</taxon>
        <taxon>Pseudomonadota</taxon>
        <taxon>Betaproteobacteria</taxon>
        <taxon>Burkholderiales</taxon>
        <taxon>Comamonadaceae</taxon>
        <taxon>Verminephrobacter</taxon>
    </lineage>
</organism>
<feature type="transmembrane region" description="Helical" evidence="5">
    <location>
        <begin position="128"/>
        <end position="144"/>
    </location>
</feature>
<evidence type="ECO:0000256" key="5">
    <source>
        <dbReference type="RuleBase" id="RU363032"/>
    </source>
</evidence>
<comment type="similarity">
    <text evidence="5">Belongs to the binding-protein-dependent transport system permease family.</text>
</comment>
<feature type="transmembrane region" description="Helical" evidence="5">
    <location>
        <begin position="187"/>
        <end position="211"/>
    </location>
</feature>
<keyword evidence="4 5" id="KW-0472">Membrane</keyword>
<keyword evidence="8" id="KW-1185">Reference proteome</keyword>
<dbReference type="RefSeq" id="WP_011808327.1">
    <property type="nucleotide sequence ID" value="NC_008786.1"/>
</dbReference>
<dbReference type="EMBL" id="CP000542">
    <property type="protein sequence ID" value="ABM56312.1"/>
    <property type="molecule type" value="Genomic_DNA"/>
</dbReference>
<comment type="subcellular location">
    <subcellularLocation>
        <location evidence="1 5">Cell membrane</location>
        <topology evidence="1 5">Multi-pass membrane protein</topology>
    </subcellularLocation>
</comment>
<dbReference type="STRING" id="391735.Veis_0528"/>
<evidence type="ECO:0000313" key="8">
    <source>
        <dbReference type="Proteomes" id="UP000000374"/>
    </source>
</evidence>
<dbReference type="PROSITE" id="PS50928">
    <property type="entry name" value="ABC_TM1"/>
    <property type="match status" value="1"/>
</dbReference>
<feature type="transmembrane region" description="Helical" evidence="5">
    <location>
        <begin position="103"/>
        <end position="122"/>
    </location>
</feature>
<feature type="transmembrane region" description="Helical" evidence="5">
    <location>
        <begin position="69"/>
        <end position="91"/>
    </location>
</feature>
<dbReference type="PANTHER" id="PTHR42729:SF1">
    <property type="entry name" value="OLIGO_DIPEPTIDE TRANSPORT, PERMEASE PROTEIN (DPPC-2)"/>
    <property type="match status" value="1"/>
</dbReference>
<feature type="transmembrane region" description="Helical" evidence="5">
    <location>
        <begin position="237"/>
        <end position="257"/>
    </location>
</feature>
<dbReference type="GO" id="GO:0055085">
    <property type="term" value="P:transmembrane transport"/>
    <property type="evidence" value="ECO:0007669"/>
    <property type="project" value="InterPro"/>
</dbReference>
<dbReference type="InterPro" id="IPR000515">
    <property type="entry name" value="MetI-like"/>
</dbReference>
<dbReference type="GeneID" id="76459230"/>
<dbReference type="eggNOG" id="COG1173">
    <property type="taxonomic scope" value="Bacteria"/>
</dbReference>
<accession>A1WFA5</accession>
<dbReference type="Proteomes" id="UP000000374">
    <property type="component" value="Chromosome"/>
</dbReference>
<evidence type="ECO:0000256" key="2">
    <source>
        <dbReference type="ARBA" id="ARBA00022692"/>
    </source>
</evidence>
<proteinExistence type="inferred from homology"/>
<evidence type="ECO:0000256" key="1">
    <source>
        <dbReference type="ARBA" id="ARBA00004651"/>
    </source>
</evidence>
<dbReference type="HOGENOM" id="CLU_028518_8_0_4"/>
<evidence type="ECO:0000259" key="6">
    <source>
        <dbReference type="PROSITE" id="PS50928"/>
    </source>
</evidence>
<protein>
    <submittedName>
        <fullName evidence="7">Binding-protein-dependent transport systems inner membrane component</fullName>
    </submittedName>
</protein>
<dbReference type="Pfam" id="PF00528">
    <property type="entry name" value="BPD_transp_1"/>
    <property type="match status" value="1"/>
</dbReference>
<dbReference type="Gene3D" id="1.10.3720.10">
    <property type="entry name" value="MetI-like"/>
    <property type="match status" value="1"/>
</dbReference>
<dbReference type="AlphaFoldDB" id="A1WFA5"/>
<gene>
    <name evidence="7" type="ordered locus">Veis_0528</name>
</gene>
<dbReference type="InterPro" id="IPR035906">
    <property type="entry name" value="MetI-like_sf"/>
</dbReference>
<feature type="domain" description="ABC transmembrane type-1" evidence="6">
    <location>
        <begin position="65"/>
        <end position="258"/>
    </location>
</feature>
<dbReference type="PANTHER" id="PTHR42729">
    <property type="entry name" value="OLIGO/DIPEPTIDE TRANSPORT, PERMEASE PROTEIN (DPPC-2)"/>
    <property type="match status" value="1"/>
</dbReference>
<dbReference type="OrthoDB" id="9783218at2"/>
<reference evidence="8" key="1">
    <citation type="submission" date="2006-12" db="EMBL/GenBank/DDBJ databases">
        <title>Complete sequence of chromosome 1 of Verminephrobacter eiseniae EF01-2.</title>
        <authorList>
            <person name="Copeland A."/>
            <person name="Lucas S."/>
            <person name="Lapidus A."/>
            <person name="Barry K."/>
            <person name="Detter J.C."/>
            <person name="Glavina del Rio T."/>
            <person name="Dalin E."/>
            <person name="Tice H."/>
            <person name="Pitluck S."/>
            <person name="Chertkov O."/>
            <person name="Brettin T."/>
            <person name="Bruce D."/>
            <person name="Han C."/>
            <person name="Tapia R."/>
            <person name="Gilna P."/>
            <person name="Schmutz J."/>
            <person name="Larimer F."/>
            <person name="Land M."/>
            <person name="Hauser L."/>
            <person name="Kyrpides N."/>
            <person name="Kim E."/>
            <person name="Stahl D."/>
            <person name="Richardson P."/>
        </authorList>
    </citation>
    <scope>NUCLEOTIDE SEQUENCE [LARGE SCALE GENOMIC DNA]</scope>
    <source>
        <strain evidence="8">EF01-2</strain>
    </source>
</reference>
<dbReference type="CDD" id="cd06261">
    <property type="entry name" value="TM_PBP2"/>
    <property type="match status" value="1"/>
</dbReference>
<evidence type="ECO:0000256" key="3">
    <source>
        <dbReference type="ARBA" id="ARBA00022989"/>
    </source>
</evidence>